<dbReference type="EMBL" id="FNYR01000037">
    <property type="protein sequence ID" value="SEJ26125.1"/>
    <property type="molecule type" value="Genomic_DNA"/>
</dbReference>
<proteinExistence type="predicted"/>
<sequence>MASHYQFQQLDVDAGYIEQRCEQLVERELIEPVVEGRDMYVIMSGC</sequence>
<reference evidence="1 2" key="1">
    <citation type="submission" date="2016-10" db="EMBL/GenBank/DDBJ databases">
        <authorList>
            <person name="de Groot N.N."/>
        </authorList>
    </citation>
    <scope>NUCLEOTIDE SEQUENCE [LARGE SCALE GENOMIC DNA]</scope>
    <source>
        <strain evidence="1 2">DSM 22187</strain>
    </source>
</reference>
<dbReference type="RefSeq" id="WP_177171960.1">
    <property type="nucleotide sequence ID" value="NZ_FNYR01000037.1"/>
</dbReference>
<gene>
    <name evidence="1" type="ORF">SAMN05444271_1371</name>
</gene>
<evidence type="ECO:0000313" key="1">
    <source>
        <dbReference type="EMBL" id="SEJ26125.1"/>
    </source>
</evidence>
<dbReference type="InterPro" id="IPR036388">
    <property type="entry name" value="WH-like_DNA-bd_sf"/>
</dbReference>
<keyword evidence="2" id="KW-1185">Reference proteome</keyword>
<accession>A0A2H4PZC8</accession>
<accession>A0A1H6XNJ7</accession>
<dbReference type="OrthoDB" id="380508at2157"/>
<dbReference type="STRING" id="1073996.SAMN05444271_1371"/>
<dbReference type="Gene3D" id="1.10.10.10">
    <property type="entry name" value="Winged helix-like DNA-binding domain superfamily/Winged helix DNA-binding domain"/>
    <property type="match status" value="1"/>
</dbReference>
<name>A0A1H6XNJ7_9EURY</name>
<dbReference type="KEGG" id="hae:halTADL_0673"/>
<evidence type="ECO:0000313" key="2">
    <source>
        <dbReference type="Proteomes" id="UP000198888"/>
    </source>
</evidence>
<organism evidence="1 2">
    <name type="scientific">Halohasta litchfieldiae</name>
    <dbReference type="NCBI Taxonomy" id="1073996"/>
    <lineage>
        <taxon>Archaea</taxon>
        <taxon>Methanobacteriati</taxon>
        <taxon>Methanobacteriota</taxon>
        <taxon>Stenosarchaea group</taxon>
        <taxon>Halobacteria</taxon>
        <taxon>Halobacteriales</taxon>
        <taxon>Haloferacaceae</taxon>
        <taxon>Halohasta</taxon>
    </lineage>
</organism>
<protein>
    <submittedName>
        <fullName evidence="1">Uncharacterized protein</fullName>
    </submittedName>
</protein>
<dbReference type="Proteomes" id="UP000198888">
    <property type="component" value="Unassembled WGS sequence"/>
</dbReference>
<dbReference type="AlphaFoldDB" id="A0A1H6XNJ7"/>